<feature type="compositionally biased region" description="Basic and acidic residues" evidence="1">
    <location>
        <begin position="128"/>
        <end position="139"/>
    </location>
</feature>
<feature type="compositionally biased region" description="Polar residues" evidence="1">
    <location>
        <begin position="927"/>
        <end position="937"/>
    </location>
</feature>
<evidence type="ECO:0000313" key="2">
    <source>
        <dbReference type="EMBL" id="RDL40397.1"/>
    </source>
</evidence>
<dbReference type="AlphaFoldDB" id="A0A370TXZ5"/>
<evidence type="ECO:0000256" key="1">
    <source>
        <dbReference type="SAM" id="MobiDB-lite"/>
    </source>
</evidence>
<dbReference type="OrthoDB" id="3538597at2759"/>
<organism evidence="2 3">
    <name type="scientific">Venustampulla echinocandica</name>
    <dbReference type="NCBI Taxonomy" id="2656787"/>
    <lineage>
        <taxon>Eukaryota</taxon>
        <taxon>Fungi</taxon>
        <taxon>Dikarya</taxon>
        <taxon>Ascomycota</taxon>
        <taxon>Pezizomycotina</taxon>
        <taxon>Leotiomycetes</taxon>
        <taxon>Helotiales</taxon>
        <taxon>Pleuroascaceae</taxon>
        <taxon>Venustampulla</taxon>
    </lineage>
</organism>
<protein>
    <submittedName>
        <fullName evidence="2">Uncharacterized protein</fullName>
    </submittedName>
</protein>
<reference evidence="2 3" key="1">
    <citation type="journal article" date="2018" name="IMA Fungus">
        <title>IMA Genome-F 9: Draft genome sequence of Annulohypoxylon stygium, Aspergillus mulundensis, Berkeleyomyces basicola (syn. Thielaviopsis basicola), Ceratocystis smalleyi, two Cercospora beticola strains, Coleophoma cylindrospora, Fusarium fracticaudum, Phialophora cf. hyalina, and Morchella septimelata.</title>
        <authorList>
            <person name="Wingfield B.D."/>
            <person name="Bills G.F."/>
            <person name="Dong Y."/>
            <person name="Huang W."/>
            <person name="Nel W.J."/>
            <person name="Swalarsk-Parry B.S."/>
            <person name="Vaghefi N."/>
            <person name="Wilken P.M."/>
            <person name="An Z."/>
            <person name="de Beer Z.W."/>
            <person name="De Vos L."/>
            <person name="Chen L."/>
            <person name="Duong T.A."/>
            <person name="Gao Y."/>
            <person name="Hammerbacher A."/>
            <person name="Kikkert J.R."/>
            <person name="Li Y."/>
            <person name="Li H."/>
            <person name="Li K."/>
            <person name="Li Q."/>
            <person name="Liu X."/>
            <person name="Ma X."/>
            <person name="Naidoo K."/>
            <person name="Pethybridge S.J."/>
            <person name="Sun J."/>
            <person name="Steenkamp E.T."/>
            <person name="van der Nest M.A."/>
            <person name="van Wyk S."/>
            <person name="Wingfield M.J."/>
            <person name="Xiong C."/>
            <person name="Yue Q."/>
            <person name="Zhang X."/>
        </authorList>
    </citation>
    <scope>NUCLEOTIDE SEQUENCE [LARGE SCALE GENOMIC DNA]</scope>
    <source>
        <strain evidence="2 3">BP 5553</strain>
    </source>
</reference>
<sequence>MTAQKKQAHRDLVSEYNIFFDGRTDKARWPSAHSKTFNDIQKIGRTEIAKYHESVIRGSDKPWRAQTKRRAERIVAKAQLCLEANRNEAGWRLNLEHEILARLTIEVACRGCRARLWRSELEVTRDPKDKFSKSLEERQKKRKPCSCPGGRGGLDEFKEGINQLFDDRAEETIIQEEGLQAAMQKKEKPDRIYGLRKTSRLKRLLCETKDKRAVESIRSTPFRPGGESIVFPFLVLEAKSEKSRDGFGDIEAQTAFTIRQLLKLQEDLRRATRKDSKWESGPLVWFLANKGALWRVAAAHIEHKNGVQYYRIVDLWKGRLTLFSGALQLLLIVDYIFDWARDTYREAIISELRNLAENDRPSLGNDSNILSLEGSSFSPEHPQTRGSGDNEEEGPTNPDELSRAIIQDPLKSFDSTYGVLRDASYIRSRFVALHITQDNLSVLMASMKPPEKVQKTAESILRHLRDMWRVSRQALDTLELRWTGKNRENMSLDSPDGVFLVTTTVSAYLSPDWEQTRELYYVAVSAGAVDQLFQHANLKGKEPWCPSDIPWVEDDIFDSTFQAYLAMAVKDNLIAAISRTNVSTKLFIDETETKSNDGVGRGKSRMVSAEQTTDSTKYRLHTAIMPGSRTYLRGVVSLIRDIYKIGRHDLVSSIIRQSSRLDQQKLPDESAIESIWPGLDPSATLTDQEQNIIFVTSTNPNAGYSELCLFLIDASRMDSLFGQDTPGQPSIACKFQAMRMDPKLGLADGWRGIEVQKHDPNFLDSRKRFLSHLRELENFKTYMEAKFVEQPVPAKFWKSKKYSEWGVSTTNPQPYLAILEFRDMVAGRGSPNSPITSVTDQQPSHLHDERRGRNIPKNGASATSSMPLAPASTRNQPLGRQEGVPECHIDKPSKLLISNSKSRKGKSVNMASKNLENHGNGPLNEQGKGTQGNSRPGNSRPGKGKQHRGNGISSFSSRSKVVVFRD</sequence>
<feature type="compositionally biased region" description="Low complexity" evidence="1">
    <location>
        <begin position="953"/>
        <end position="966"/>
    </location>
</feature>
<dbReference type="EMBL" id="NPIC01000001">
    <property type="protein sequence ID" value="RDL40397.1"/>
    <property type="molecule type" value="Genomic_DNA"/>
</dbReference>
<dbReference type="STRING" id="2656787.A0A370TXZ5"/>
<feature type="compositionally biased region" description="Polar residues" evidence="1">
    <location>
        <begin position="860"/>
        <end position="878"/>
    </location>
</feature>
<feature type="compositionally biased region" description="Polar residues" evidence="1">
    <location>
        <begin position="830"/>
        <end position="844"/>
    </location>
</feature>
<accession>A0A370TXZ5</accession>
<name>A0A370TXZ5_9HELO</name>
<dbReference type="GeneID" id="43593225"/>
<feature type="region of interest" description="Disordered" evidence="1">
    <location>
        <begin position="373"/>
        <end position="400"/>
    </location>
</feature>
<feature type="region of interest" description="Disordered" evidence="1">
    <location>
        <begin position="828"/>
        <end position="966"/>
    </location>
</feature>
<comment type="caution">
    <text evidence="2">The sequence shown here is derived from an EMBL/GenBank/DDBJ whole genome shotgun (WGS) entry which is preliminary data.</text>
</comment>
<dbReference type="Proteomes" id="UP000254866">
    <property type="component" value="Unassembled WGS sequence"/>
</dbReference>
<dbReference type="RefSeq" id="XP_031873053.1">
    <property type="nucleotide sequence ID" value="XM_032008999.1"/>
</dbReference>
<feature type="compositionally biased region" description="Basic and acidic residues" evidence="1">
    <location>
        <begin position="883"/>
        <end position="893"/>
    </location>
</feature>
<evidence type="ECO:0000313" key="3">
    <source>
        <dbReference type="Proteomes" id="UP000254866"/>
    </source>
</evidence>
<gene>
    <name evidence="2" type="ORF">BP5553_00376</name>
</gene>
<feature type="region of interest" description="Disordered" evidence="1">
    <location>
        <begin position="128"/>
        <end position="149"/>
    </location>
</feature>
<keyword evidence="3" id="KW-1185">Reference proteome</keyword>
<proteinExistence type="predicted"/>